<accession>A0A1T0AQN4</accession>
<keyword evidence="4" id="KW-1003">Cell membrane</keyword>
<evidence type="ECO:0000259" key="9">
    <source>
        <dbReference type="Pfam" id="PF00892"/>
    </source>
</evidence>
<dbReference type="Pfam" id="PF00892">
    <property type="entry name" value="EamA"/>
    <property type="match status" value="1"/>
</dbReference>
<evidence type="ECO:0000256" key="5">
    <source>
        <dbReference type="ARBA" id="ARBA00022692"/>
    </source>
</evidence>
<keyword evidence="6 8" id="KW-1133">Transmembrane helix</keyword>
<feature type="transmembrane region" description="Helical" evidence="8">
    <location>
        <begin position="208"/>
        <end position="229"/>
    </location>
</feature>
<keyword evidence="3" id="KW-0813">Transport</keyword>
<dbReference type="OrthoDB" id="3250831at2"/>
<feature type="transmembrane region" description="Helical" evidence="8">
    <location>
        <begin position="262"/>
        <end position="280"/>
    </location>
</feature>
<dbReference type="SUPFAM" id="SSF103481">
    <property type="entry name" value="Multidrug resistance efflux transporter EmrE"/>
    <property type="match status" value="2"/>
</dbReference>
<proteinExistence type="inferred from homology"/>
<dbReference type="GO" id="GO:0005886">
    <property type="term" value="C:plasma membrane"/>
    <property type="evidence" value="ECO:0007669"/>
    <property type="project" value="UniProtKB-SubCell"/>
</dbReference>
<evidence type="ECO:0000256" key="3">
    <source>
        <dbReference type="ARBA" id="ARBA00022448"/>
    </source>
</evidence>
<keyword evidence="11" id="KW-1185">Reference proteome</keyword>
<feature type="domain" description="EamA" evidence="9">
    <location>
        <begin position="3"/>
        <end position="141"/>
    </location>
</feature>
<dbReference type="RefSeq" id="WP_078237422.1">
    <property type="nucleotide sequence ID" value="NZ_MUYA01000012.1"/>
</dbReference>
<dbReference type="AlphaFoldDB" id="A0A1T0AQN4"/>
<feature type="transmembrane region" description="Helical" evidence="8">
    <location>
        <begin position="7"/>
        <end position="28"/>
    </location>
</feature>
<evidence type="ECO:0000256" key="2">
    <source>
        <dbReference type="ARBA" id="ARBA00007362"/>
    </source>
</evidence>
<evidence type="ECO:0000256" key="6">
    <source>
        <dbReference type="ARBA" id="ARBA00022989"/>
    </source>
</evidence>
<dbReference type="STRING" id="734.B0187_08430"/>
<keyword evidence="5 8" id="KW-0812">Transmembrane</keyword>
<evidence type="ECO:0000256" key="4">
    <source>
        <dbReference type="ARBA" id="ARBA00022475"/>
    </source>
</evidence>
<dbReference type="InterPro" id="IPR004626">
    <property type="entry name" value="RarD"/>
</dbReference>
<evidence type="ECO:0000256" key="7">
    <source>
        <dbReference type="ARBA" id="ARBA00023136"/>
    </source>
</evidence>
<gene>
    <name evidence="10" type="ORF">B0187_08430</name>
</gene>
<feature type="transmembrane region" description="Helical" evidence="8">
    <location>
        <begin position="72"/>
        <end position="93"/>
    </location>
</feature>
<dbReference type="InterPro" id="IPR000620">
    <property type="entry name" value="EamA_dom"/>
</dbReference>
<comment type="subcellular location">
    <subcellularLocation>
        <location evidence="1">Cell membrane</location>
        <topology evidence="1">Multi-pass membrane protein</topology>
    </subcellularLocation>
</comment>
<evidence type="ECO:0000313" key="10">
    <source>
        <dbReference type="EMBL" id="OOR98462.1"/>
    </source>
</evidence>
<feature type="transmembrane region" description="Helical" evidence="8">
    <location>
        <begin position="236"/>
        <end position="256"/>
    </location>
</feature>
<feature type="transmembrane region" description="Helical" evidence="8">
    <location>
        <begin position="34"/>
        <end position="52"/>
    </location>
</feature>
<sequence>MVRGMIYALLANLLFGVTYYFSILLRPLSGESMFALRIIVLIPVIFFAVFLFKQQTQFKALFQKLAQQPFLIFVLLLLALNTGIQLWLFLWAANHGQGIPLSVGYLLLPLMAVFFGKVVFKEHFSRLKWLALFFAVIGVFYNIFAGGSISWVTFVAGIGYPAYFTARRYFKINHLPTFVVELILVLPFALYYLTQIDFNAVLAENNNLYIYLCLLGLVSGSAFILFISANNLLPMNILGLLGYIEPLVMLLISLFIGEQLDTKSYLLLGCLLISISLLTLDNFRPNKR</sequence>
<evidence type="ECO:0000256" key="8">
    <source>
        <dbReference type="SAM" id="Phobius"/>
    </source>
</evidence>
<evidence type="ECO:0000256" key="1">
    <source>
        <dbReference type="ARBA" id="ARBA00004651"/>
    </source>
</evidence>
<dbReference type="NCBIfam" id="TIGR00688">
    <property type="entry name" value="rarD"/>
    <property type="match status" value="1"/>
</dbReference>
<comment type="caution">
    <text evidence="10">The sequence shown here is derived from an EMBL/GenBank/DDBJ whole genome shotgun (WGS) entry which is preliminary data.</text>
</comment>
<protein>
    <submittedName>
        <fullName evidence="10">EamA family transporter</fullName>
    </submittedName>
</protein>
<dbReference type="EMBL" id="MUYA01000012">
    <property type="protein sequence ID" value="OOR98462.1"/>
    <property type="molecule type" value="Genomic_DNA"/>
</dbReference>
<organism evidence="10 11">
    <name type="scientific">Haemophilus paracuniculus</name>
    <dbReference type="NCBI Taxonomy" id="734"/>
    <lineage>
        <taxon>Bacteria</taxon>
        <taxon>Pseudomonadati</taxon>
        <taxon>Pseudomonadota</taxon>
        <taxon>Gammaproteobacteria</taxon>
        <taxon>Pasteurellales</taxon>
        <taxon>Pasteurellaceae</taxon>
        <taxon>Haemophilus</taxon>
    </lineage>
</organism>
<dbReference type="Proteomes" id="UP000190867">
    <property type="component" value="Unassembled WGS sequence"/>
</dbReference>
<comment type="similarity">
    <text evidence="2">Belongs to the EamA transporter family.</text>
</comment>
<feature type="transmembrane region" description="Helical" evidence="8">
    <location>
        <begin position="178"/>
        <end position="196"/>
    </location>
</feature>
<name>A0A1T0AQN4_9PAST</name>
<dbReference type="InterPro" id="IPR037185">
    <property type="entry name" value="EmrE-like"/>
</dbReference>
<evidence type="ECO:0000313" key="11">
    <source>
        <dbReference type="Proteomes" id="UP000190867"/>
    </source>
</evidence>
<reference evidence="10 11" key="1">
    <citation type="submission" date="2017-02" db="EMBL/GenBank/DDBJ databases">
        <title>Draft genome sequence of Haemophilus paracuniculus CCUG 43573 type strain.</title>
        <authorList>
            <person name="Engstrom-Jakobsson H."/>
            <person name="Salva-Serra F."/>
            <person name="Thorell K."/>
            <person name="Gonzales-Siles L."/>
            <person name="Karlsson R."/>
            <person name="Boulund F."/>
            <person name="Engstrand L."/>
            <person name="Kristiansson E."/>
            <person name="Moore E."/>
        </authorList>
    </citation>
    <scope>NUCLEOTIDE SEQUENCE [LARGE SCALE GENOMIC DNA]</scope>
    <source>
        <strain evidence="10 11">CCUG 43573</strain>
    </source>
</reference>
<keyword evidence="7 8" id="KW-0472">Membrane</keyword>
<feature type="transmembrane region" description="Helical" evidence="8">
    <location>
        <begin position="99"/>
        <end position="120"/>
    </location>
</feature>